<proteinExistence type="predicted"/>
<keyword evidence="1" id="KW-0732">Signal</keyword>
<dbReference type="OrthoDB" id="3513524at2759"/>
<gene>
    <name evidence="2" type="ORF">Micbo1qcDRAFT_203330</name>
</gene>
<evidence type="ECO:0000313" key="2">
    <source>
        <dbReference type="EMBL" id="KXJ93218.1"/>
    </source>
</evidence>
<evidence type="ECO:0000313" key="3">
    <source>
        <dbReference type="Proteomes" id="UP000070501"/>
    </source>
</evidence>
<keyword evidence="3" id="KW-1185">Reference proteome</keyword>
<protein>
    <recommendedName>
        <fullName evidence="4">DNase1 protein</fullName>
    </recommendedName>
</protein>
<organism evidence="2 3">
    <name type="scientific">Microdochium bolleyi</name>
    <dbReference type="NCBI Taxonomy" id="196109"/>
    <lineage>
        <taxon>Eukaryota</taxon>
        <taxon>Fungi</taxon>
        <taxon>Dikarya</taxon>
        <taxon>Ascomycota</taxon>
        <taxon>Pezizomycotina</taxon>
        <taxon>Sordariomycetes</taxon>
        <taxon>Xylariomycetidae</taxon>
        <taxon>Xylariales</taxon>
        <taxon>Microdochiaceae</taxon>
        <taxon>Microdochium</taxon>
    </lineage>
</organism>
<feature type="signal peptide" evidence="1">
    <location>
        <begin position="1"/>
        <end position="19"/>
    </location>
</feature>
<dbReference type="EMBL" id="KQ964248">
    <property type="protein sequence ID" value="KXJ93218.1"/>
    <property type="molecule type" value="Genomic_DNA"/>
</dbReference>
<dbReference type="Proteomes" id="UP000070501">
    <property type="component" value="Unassembled WGS sequence"/>
</dbReference>
<feature type="chain" id="PRO_5007293546" description="DNase1 protein" evidence="1">
    <location>
        <begin position="20"/>
        <end position="179"/>
    </location>
</feature>
<accession>A0A136J7S8</accession>
<sequence>MQFSQLAAFVAAAATMVSANSIKFLNQDGTQRTVYFTPAAGQATIDSVVIAAHSDATVEFPHGWIGNAHAVEDGQENRGFGMLAEVAFDGWLGKTYFDVSAIVDANDHTNVKMMYPADDQSITSGCESFPCNNAYYLPDDVQTKVTEEKNLITTLGAASVAARDVNLETVGRNFVLGKL</sequence>
<name>A0A136J7S8_9PEZI</name>
<dbReference type="InParanoid" id="A0A136J7S8"/>
<reference evidence="3" key="1">
    <citation type="submission" date="2016-02" db="EMBL/GenBank/DDBJ databases">
        <title>Draft genome sequence of Microdochium bolleyi, a fungal endophyte of beachgrass.</title>
        <authorList>
            <consortium name="DOE Joint Genome Institute"/>
            <person name="David A.S."/>
            <person name="May G."/>
            <person name="Haridas S."/>
            <person name="Lim J."/>
            <person name="Wang M."/>
            <person name="Labutti K."/>
            <person name="Lipzen A."/>
            <person name="Barry K."/>
            <person name="Grigoriev I.V."/>
        </authorList>
    </citation>
    <scope>NUCLEOTIDE SEQUENCE [LARGE SCALE GENOMIC DNA]</scope>
    <source>
        <strain evidence="3">J235TASD1</strain>
    </source>
</reference>
<dbReference type="AlphaFoldDB" id="A0A136J7S8"/>
<evidence type="ECO:0000256" key="1">
    <source>
        <dbReference type="SAM" id="SignalP"/>
    </source>
</evidence>
<evidence type="ECO:0008006" key="4">
    <source>
        <dbReference type="Google" id="ProtNLM"/>
    </source>
</evidence>